<feature type="transmembrane region" description="Helical" evidence="1">
    <location>
        <begin position="12"/>
        <end position="29"/>
    </location>
</feature>
<evidence type="ECO:0000313" key="2">
    <source>
        <dbReference type="EMBL" id="EDN97720.1"/>
    </source>
</evidence>
<dbReference type="InParanoid" id="A7F4P9"/>
<proteinExistence type="predicted"/>
<dbReference type="HOGENOM" id="CLU_1390973_0_0_1"/>
<gene>
    <name evidence="2" type="ORF">SS1G_12574</name>
</gene>
<dbReference type="KEGG" id="ssl:SS1G_12574"/>
<name>A7F4P9_SCLS1</name>
<organism evidence="2 3">
    <name type="scientific">Sclerotinia sclerotiorum (strain ATCC 18683 / 1980 / Ss-1)</name>
    <name type="common">White mold</name>
    <name type="synonym">Whetzelinia sclerotiorum</name>
    <dbReference type="NCBI Taxonomy" id="665079"/>
    <lineage>
        <taxon>Eukaryota</taxon>
        <taxon>Fungi</taxon>
        <taxon>Dikarya</taxon>
        <taxon>Ascomycota</taxon>
        <taxon>Pezizomycotina</taxon>
        <taxon>Leotiomycetes</taxon>
        <taxon>Helotiales</taxon>
        <taxon>Sclerotiniaceae</taxon>
        <taxon>Sclerotinia</taxon>
    </lineage>
</organism>
<keyword evidence="1" id="KW-0472">Membrane</keyword>
<accession>A7F4P9</accession>
<keyword evidence="1" id="KW-0812">Transmembrane</keyword>
<keyword evidence="3" id="KW-1185">Reference proteome</keyword>
<dbReference type="Proteomes" id="UP000001312">
    <property type="component" value="Unassembled WGS sequence"/>
</dbReference>
<evidence type="ECO:0000256" key="1">
    <source>
        <dbReference type="SAM" id="Phobius"/>
    </source>
</evidence>
<dbReference type="AlphaFoldDB" id="A7F4P9"/>
<keyword evidence="1" id="KW-1133">Transmembrane helix</keyword>
<dbReference type="RefSeq" id="XP_001586587.1">
    <property type="nucleotide sequence ID" value="XM_001586537.1"/>
</dbReference>
<sequence>MAGLLMPKGVIPIWFSTAFPLLFLCLFAHRPFDGIIRNVEKIRILSPDLLTRVIEAESMFRIFLVSPNHQRIRAGRKSVPSVALTREDDERLWRGWNQKCVLRKESQHTPCPSFSTLSFGRATVDESGNGWLGLTMYFWHLARRSNIIHVLELFSKQTFEFEGFFFLHDGLFLNWDPFQKMPIMNNISGLETQIRN</sequence>
<evidence type="ECO:0000313" key="3">
    <source>
        <dbReference type="Proteomes" id="UP000001312"/>
    </source>
</evidence>
<protein>
    <submittedName>
        <fullName evidence="2">Uncharacterized protein</fullName>
    </submittedName>
</protein>
<dbReference type="EMBL" id="CH476641">
    <property type="protein sequence ID" value="EDN97720.1"/>
    <property type="molecule type" value="Genomic_DNA"/>
</dbReference>
<dbReference type="GeneID" id="5482577"/>
<reference evidence="3" key="1">
    <citation type="journal article" date="2011" name="PLoS Genet.">
        <title>Genomic analysis of the necrotrophic fungal pathogens Sclerotinia sclerotiorum and Botrytis cinerea.</title>
        <authorList>
            <person name="Amselem J."/>
            <person name="Cuomo C.A."/>
            <person name="van Kan J.A."/>
            <person name="Viaud M."/>
            <person name="Benito E.P."/>
            <person name="Couloux A."/>
            <person name="Coutinho P.M."/>
            <person name="de Vries R.P."/>
            <person name="Dyer P.S."/>
            <person name="Fillinger S."/>
            <person name="Fournier E."/>
            <person name="Gout L."/>
            <person name="Hahn M."/>
            <person name="Kohn L."/>
            <person name="Lapalu N."/>
            <person name="Plummer K.M."/>
            <person name="Pradier J.M."/>
            <person name="Quevillon E."/>
            <person name="Sharon A."/>
            <person name="Simon A."/>
            <person name="ten Have A."/>
            <person name="Tudzynski B."/>
            <person name="Tudzynski P."/>
            <person name="Wincker P."/>
            <person name="Andrew M."/>
            <person name="Anthouard V."/>
            <person name="Beever R.E."/>
            <person name="Beffa R."/>
            <person name="Benoit I."/>
            <person name="Bouzid O."/>
            <person name="Brault B."/>
            <person name="Chen Z."/>
            <person name="Choquer M."/>
            <person name="Collemare J."/>
            <person name="Cotton P."/>
            <person name="Danchin E.G."/>
            <person name="Da Silva C."/>
            <person name="Gautier A."/>
            <person name="Giraud C."/>
            <person name="Giraud T."/>
            <person name="Gonzalez C."/>
            <person name="Grossetete S."/>
            <person name="Guldener U."/>
            <person name="Henrissat B."/>
            <person name="Howlett B.J."/>
            <person name="Kodira C."/>
            <person name="Kretschmer M."/>
            <person name="Lappartient A."/>
            <person name="Leroch M."/>
            <person name="Levis C."/>
            <person name="Mauceli E."/>
            <person name="Neuveglise C."/>
            <person name="Oeser B."/>
            <person name="Pearson M."/>
            <person name="Poulain J."/>
            <person name="Poussereau N."/>
            <person name="Quesneville H."/>
            <person name="Rascle C."/>
            <person name="Schumacher J."/>
            <person name="Segurens B."/>
            <person name="Sexton A."/>
            <person name="Silva E."/>
            <person name="Sirven C."/>
            <person name="Soanes D.M."/>
            <person name="Talbot N.J."/>
            <person name="Templeton M."/>
            <person name="Yandava C."/>
            <person name="Yarden O."/>
            <person name="Zeng Q."/>
            <person name="Rollins J.A."/>
            <person name="Lebrun M.H."/>
            <person name="Dickman M."/>
        </authorList>
    </citation>
    <scope>NUCLEOTIDE SEQUENCE [LARGE SCALE GENOMIC DNA]</scope>
    <source>
        <strain evidence="3">ATCC 18683 / 1980 / Ss-1</strain>
    </source>
</reference>